<evidence type="ECO:0000256" key="1">
    <source>
        <dbReference type="ARBA" id="ARBA00001541"/>
    </source>
</evidence>
<accession>A0A0U1PYY4</accession>
<feature type="binding site" evidence="6">
    <location>
        <position position="134"/>
    </location>
    <ligand>
        <name>S-adenosyl-L-methionine</name>
        <dbReference type="ChEBI" id="CHEBI:59789"/>
    </ligand>
</feature>
<dbReference type="InterPro" id="IPR036804">
    <property type="entry name" value="CheR_N_sf"/>
</dbReference>
<dbReference type="GO" id="GO:0032259">
    <property type="term" value="P:methylation"/>
    <property type="evidence" value="ECO:0007669"/>
    <property type="project" value="UniProtKB-KW"/>
</dbReference>
<dbReference type="AlphaFoldDB" id="A0A0U1PYY4"/>
<dbReference type="InterPro" id="IPR050903">
    <property type="entry name" value="Bact_Chemotaxis_MeTrfase"/>
</dbReference>
<reference evidence="8 9" key="1">
    <citation type="submission" date="2015-05" db="EMBL/GenBank/DDBJ databases">
        <title>Draft genome sequence of Lampropedia sp. CT6, isolated from the microbial mat of a hot water spring, located at Manikaran, India.</title>
        <authorList>
            <person name="Tripathi C."/>
            <person name="Rani P."/>
            <person name="Mahato N.K."/>
            <person name="Lal R."/>
        </authorList>
    </citation>
    <scope>NUCLEOTIDE SEQUENCE [LARGE SCALE GENOMIC DNA]</scope>
    <source>
        <strain evidence="8 9">CT6</strain>
    </source>
</reference>
<dbReference type="SMART" id="SM00138">
    <property type="entry name" value="MeTrc"/>
    <property type="match status" value="1"/>
</dbReference>
<evidence type="ECO:0000259" key="7">
    <source>
        <dbReference type="PROSITE" id="PS50123"/>
    </source>
</evidence>
<feature type="binding site" evidence="6">
    <location>
        <position position="97"/>
    </location>
    <ligand>
        <name>S-adenosyl-L-methionine</name>
        <dbReference type="ChEBI" id="CHEBI:59789"/>
    </ligand>
</feature>
<keyword evidence="9" id="KW-1185">Reference proteome</keyword>
<gene>
    <name evidence="8" type="ORF">AAV94_08755</name>
</gene>
<dbReference type="Pfam" id="PF03705">
    <property type="entry name" value="CheR_N"/>
    <property type="match status" value="1"/>
</dbReference>
<evidence type="ECO:0000256" key="3">
    <source>
        <dbReference type="ARBA" id="ARBA00022679"/>
    </source>
</evidence>
<dbReference type="OrthoDB" id="9816309at2"/>
<dbReference type="PANTHER" id="PTHR24422">
    <property type="entry name" value="CHEMOTAXIS PROTEIN METHYLTRANSFERASE"/>
    <property type="match status" value="1"/>
</dbReference>
<dbReference type="PATRIC" id="fig|1610491.3.peg.1863"/>
<dbReference type="Proteomes" id="UP000050580">
    <property type="component" value="Unassembled WGS sequence"/>
</dbReference>
<dbReference type="PROSITE" id="PS50123">
    <property type="entry name" value="CHER"/>
    <property type="match status" value="1"/>
</dbReference>
<dbReference type="CDD" id="cd02440">
    <property type="entry name" value="AdoMet_MTases"/>
    <property type="match status" value="1"/>
</dbReference>
<dbReference type="PANTHER" id="PTHR24422:SF19">
    <property type="entry name" value="CHEMOTAXIS PROTEIN METHYLTRANSFERASE"/>
    <property type="match status" value="1"/>
</dbReference>
<name>A0A0U1PYY4_9BURK</name>
<dbReference type="Gene3D" id="3.40.50.150">
    <property type="entry name" value="Vaccinia Virus protein VP39"/>
    <property type="match status" value="1"/>
</dbReference>
<dbReference type="SUPFAM" id="SSF53335">
    <property type="entry name" value="S-adenosyl-L-methionine-dependent methyltransferases"/>
    <property type="match status" value="1"/>
</dbReference>
<comment type="function">
    <text evidence="5">Methylation of the membrane-bound methyl-accepting chemotaxis proteins (MCP) to form gamma-glutamyl methyl ester residues in MCP.</text>
</comment>
<dbReference type="InterPro" id="IPR000780">
    <property type="entry name" value="CheR_MeTrfase"/>
</dbReference>
<keyword evidence="2 5" id="KW-0489">Methyltransferase</keyword>
<dbReference type="RefSeq" id="WP_046741942.1">
    <property type="nucleotide sequence ID" value="NZ_LBNQ01000025.1"/>
</dbReference>
<dbReference type="EMBL" id="LBNQ01000025">
    <property type="protein sequence ID" value="KKW67720.1"/>
    <property type="molecule type" value="Genomic_DNA"/>
</dbReference>
<keyword evidence="3 5" id="KW-0808">Transferase</keyword>
<feature type="binding site" evidence="6">
    <location>
        <position position="95"/>
    </location>
    <ligand>
        <name>S-adenosyl-L-methionine</name>
        <dbReference type="ChEBI" id="CHEBI:59789"/>
    </ligand>
</feature>
<evidence type="ECO:0000313" key="8">
    <source>
        <dbReference type="EMBL" id="KKW67720.1"/>
    </source>
</evidence>
<proteinExistence type="predicted"/>
<evidence type="ECO:0000313" key="9">
    <source>
        <dbReference type="Proteomes" id="UP000050580"/>
    </source>
</evidence>
<organism evidence="8 9">
    <name type="scientific">Lampropedia cohaerens</name>
    <dbReference type="NCBI Taxonomy" id="1610491"/>
    <lineage>
        <taxon>Bacteria</taxon>
        <taxon>Pseudomonadati</taxon>
        <taxon>Pseudomonadota</taxon>
        <taxon>Betaproteobacteria</taxon>
        <taxon>Burkholderiales</taxon>
        <taxon>Comamonadaceae</taxon>
        <taxon>Lampropedia</taxon>
    </lineage>
</organism>
<feature type="binding site" evidence="6">
    <location>
        <begin position="236"/>
        <end position="237"/>
    </location>
    <ligand>
        <name>S-adenosyl-L-methionine</name>
        <dbReference type="ChEBI" id="CHEBI:59789"/>
    </ligand>
</feature>
<dbReference type="InterPro" id="IPR029063">
    <property type="entry name" value="SAM-dependent_MTases_sf"/>
</dbReference>
<evidence type="ECO:0000256" key="2">
    <source>
        <dbReference type="ARBA" id="ARBA00022603"/>
    </source>
</evidence>
<protein>
    <recommendedName>
        <fullName evidence="5">Chemotaxis protein methyltransferase</fullName>
        <ecNumber evidence="5">2.1.1.80</ecNumber>
    </recommendedName>
</protein>
<dbReference type="EC" id="2.1.1.80" evidence="5"/>
<dbReference type="GO" id="GO:0008983">
    <property type="term" value="F:protein-glutamate O-methyltransferase activity"/>
    <property type="evidence" value="ECO:0007669"/>
    <property type="project" value="UniProtKB-EC"/>
</dbReference>
<evidence type="ECO:0000256" key="5">
    <source>
        <dbReference type="PIRNR" id="PIRNR000410"/>
    </source>
</evidence>
<dbReference type="InterPro" id="IPR026024">
    <property type="entry name" value="Chemotaxis_MeTrfase_CheR"/>
</dbReference>
<dbReference type="PIRSF" id="PIRSF000410">
    <property type="entry name" value="CheR"/>
    <property type="match status" value="1"/>
</dbReference>
<evidence type="ECO:0000256" key="6">
    <source>
        <dbReference type="PIRSR" id="PIRSR000410-1"/>
    </source>
</evidence>
<feature type="domain" description="CheR-type methyltransferase" evidence="7">
    <location>
        <begin position="18"/>
        <end position="290"/>
    </location>
</feature>
<comment type="caution">
    <text evidence="8">The sequence shown here is derived from an EMBL/GenBank/DDBJ whole genome shotgun (WGS) entry which is preliminary data.</text>
</comment>
<feature type="binding site" evidence="6">
    <location>
        <position position="159"/>
    </location>
    <ligand>
        <name>S-adenosyl-L-methionine</name>
        <dbReference type="ChEBI" id="CHEBI:59789"/>
    </ligand>
</feature>
<feature type="binding site" evidence="6">
    <location>
        <position position="101"/>
    </location>
    <ligand>
        <name>S-adenosyl-L-methionine</name>
        <dbReference type="ChEBI" id="CHEBI:59789"/>
    </ligand>
</feature>
<keyword evidence="4 5" id="KW-0949">S-adenosyl-L-methionine</keyword>
<dbReference type="Gene3D" id="1.10.155.10">
    <property type="entry name" value="Chemotaxis receptor methyltransferase CheR, N-terminal domain"/>
    <property type="match status" value="1"/>
</dbReference>
<comment type="catalytic activity">
    <reaction evidence="1 5">
        <text>L-glutamyl-[protein] + S-adenosyl-L-methionine = [protein]-L-glutamate 5-O-methyl ester + S-adenosyl-L-homocysteine</text>
        <dbReference type="Rhea" id="RHEA:24452"/>
        <dbReference type="Rhea" id="RHEA-COMP:10208"/>
        <dbReference type="Rhea" id="RHEA-COMP:10311"/>
        <dbReference type="ChEBI" id="CHEBI:29973"/>
        <dbReference type="ChEBI" id="CHEBI:57856"/>
        <dbReference type="ChEBI" id="CHEBI:59789"/>
        <dbReference type="ChEBI" id="CHEBI:82795"/>
        <dbReference type="EC" id="2.1.1.80"/>
    </reaction>
</comment>
<feature type="binding site" evidence="6">
    <location>
        <begin position="217"/>
        <end position="218"/>
    </location>
    <ligand>
        <name>S-adenosyl-L-methionine</name>
        <dbReference type="ChEBI" id="CHEBI:59789"/>
    </ligand>
</feature>
<dbReference type="InterPro" id="IPR022642">
    <property type="entry name" value="CheR_C"/>
</dbReference>
<dbReference type="PRINTS" id="PR00996">
    <property type="entry name" value="CHERMTFRASE"/>
</dbReference>
<evidence type="ECO:0000256" key="4">
    <source>
        <dbReference type="ARBA" id="ARBA00022691"/>
    </source>
</evidence>
<sequence>MRTSRSLQVPPLGDEAAGAAQLPVLQPHDFARVQAMIHARAGIHLHDGKRAMVHNRLARRLKALGLAQFDAYLDRLQADAHDAEWQAFTDALTTNLTAFLREPHHFALLRELLAGDASAPSWRIWSCAAASGEEVYSIAMTVDQVLGARADSVRILGSDVNSQVLAVARRAEYAMARVRDVPVDMLKTYFQRGKGAQQGRVRIQPWLVERVRFCTVNLASPRWEAIAQPQDVVFCRNVLIYFDADTQDRVVRRLAQVLRPGGFLFMGHAEHLSRHLDVFEPFARTVYVRR</sequence>
<dbReference type="STRING" id="1610491.AAV94_08755"/>
<dbReference type="SUPFAM" id="SSF47757">
    <property type="entry name" value="Chemotaxis receptor methyltransferase CheR, N-terminal domain"/>
    <property type="match status" value="1"/>
</dbReference>
<dbReference type="InterPro" id="IPR022641">
    <property type="entry name" value="CheR_N"/>
</dbReference>
<dbReference type="Pfam" id="PF01739">
    <property type="entry name" value="CheR"/>
    <property type="match status" value="1"/>
</dbReference>